<proteinExistence type="predicted"/>
<comment type="caution">
    <text evidence="1">The sequence shown here is derived from an EMBL/GenBank/DDBJ whole genome shotgun (WGS) entry which is preliminary data.</text>
</comment>
<organism evidence="1 2">
    <name type="scientific">Sphingomonas adhaesiva</name>
    <dbReference type="NCBI Taxonomy" id="28212"/>
    <lineage>
        <taxon>Bacteria</taxon>
        <taxon>Pseudomonadati</taxon>
        <taxon>Pseudomonadota</taxon>
        <taxon>Alphaproteobacteria</taxon>
        <taxon>Sphingomonadales</taxon>
        <taxon>Sphingomonadaceae</taxon>
        <taxon>Sphingomonas</taxon>
    </lineage>
</organism>
<evidence type="ECO:0000313" key="1">
    <source>
        <dbReference type="EMBL" id="PCG15637.1"/>
    </source>
</evidence>
<keyword evidence="2" id="KW-1185">Reference proteome</keyword>
<protein>
    <recommendedName>
        <fullName evidence="3">STAS/SEC14 domain-containing protein</fullName>
    </recommendedName>
</protein>
<dbReference type="EMBL" id="NWVC01000001">
    <property type="protein sequence ID" value="PCG15637.1"/>
    <property type="molecule type" value="Genomic_DNA"/>
</dbReference>
<gene>
    <name evidence="1" type="ORF">COA07_01185</name>
</gene>
<sequence length="133" mass="14681">MKERMMFEEPGFVFGYDADDGIFTITLAGLWTMETVDRYVAATQALRAAAPPGVTAERTLVDLRQAQLHVREVAEALSVSMRRGADDIRRTAVVVRSALDALQARRISPARETRSFTDIAAARAWLIAPDDAD</sequence>
<name>A0A2A4I9I5_9SPHN</name>
<evidence type="ECO:0000313" key="2">
    <source>
        <dbReference type="Proteomes" id="UP000218323"/>
    </source>
</evidence>
<dbReference type="Proteomes" id="UP000218323">
    <property type="component" value="Unassembled WGS sequence"/>
</dbReference>
<accession>A0A2A4I9I5</accession>
<dbReference type="AlphaFoldDB" id="A0A2A4I9I5"/>
<evidence type="ECO:0008006" key="3">
    <source>
        <dbReference type="Google" id="ProtNLM"/>
    </source>
</evidence>
<reference evidence="1 2" key="1">
    <citation type="submission" date="2017-09" db="EMBL/GenBank/DDBJ databases">
        <title>Sphingomonas adhaesiva DSM 7418, whole genome shotgun sequence.</title>
        <authorList>
            <person name="Feng G."/>
            <person name="Zhu H."/>
        </authorList>
    </citation>
    <scope>NUCLEOTIDE SEQUENCE [LARGE SCALE GENOMIC DNA]</scope>
    <source>
        <strain evidence="1 2">DSM 7418</strain>
    </source>
</reference>